<protein>
    <submittedName>
        <fullName evidence="1">Uncharacterized protein</fullName>
    </submittedName>
</protein>
<organism evidence="1 2">
    <name type="scientific">Nocardia halotolerans</name>
    <dbReference type="NCBI Taxonomy" id="1755878"/>
    <lineage>
        <taxon>Bacteria</taxon>
        <taxon>Bacillati</taxon>
        <taxon>Actinomycetota</taxon>
        <taxon>Actinomycetes</taxon>
        <taxon>Mycobacteriales</taxon>
        <taxon>Nocardiaceae</taxon>
        <taxon>Nocardia</taxon>
    </lineage>
</organism>
<sequence length="89" mass="8710">MGAAARSPGGVVRREGGGVVADLGIELGAVEEVAGADADVVDADHVNAVADVIGRGGEAFDAGLGALWPTKIPTPLMPITPPVAAQARA</sequence>
<gene>
    <name evidence="1" type="ORF">ACFO5K_12770</name>
</gene>
<dbReference type="RefSeq" id="WP_378563955.1">
    <property type="nucleotide sequence ID" value="NZ_JBHSDL010000014.1"/>
</dbReference>
<name>A0ABV8VJF4_9NOCA</name>
<evidence type="ECO:0000313" key="1">
    <source>
        <dbReference type="EMBL" id="MFC4374972.1"/>
    </source>
</evidence>
<reference evidence="2" key="1">
    <citation type="journal article" date="2019" name="Int. J. Syst. Evol. Microbiol.">
        <title>The Global Catalogue of Microorganisms (GCM) 10K type strain sequencing project: providing services to taxonomists for standard genome sequencing and annotation.</title>
        <authorList>
            <consortium name="The Broad Institute Genomics Platform"/>
            <consortium name="The Broad Institute Genome Sequencing Center for Infectious Disease"/>
            <person name="Wu L."/>
            <person name="Ma J."/>
        </authorList>
    </citation>
    <scope>NUCLEOTIDE SEQUENCE [LARGE SCALE GENOMIC DNA]</scope>
    <source>
        <strain evidence="2">IBRC-M 10490</strain>
    </source>
</reference>
<comment type="caution">
    <text evidence="1">The sequence shown here is derived from an EMBL/GenBank/DDBJ whole genome shotgun (WGS) entry which is preliminary data.</text>
</comment>
<dbReference type="Proteomes" id="UP001595844">
    <property type="component" value="Unassembled WGS sequence"/>
</dbReference>
<evidence type="ECO:0000313" key="2">
    <source>
        <dbReference type="Proteomes" id="UP001595844"/>
    </source>
</evidence>
<proteinExistence type="predicted"/>
<accession>A0ABV8VJF4</accession>
<keyword evidence="2" id="KW-1185">Reference proteome</keyword>
<dbReference type="EMBL" id="JBHSDL010000014">
    <property type="protein sequence ID" value="MFC4374972.1"/>
    <property type="molecule type" value="Genomic_DNA"/>
</dbReference>